<keyword evidence="5" id="KW-0408">Iron</keyword>
<dbReference type="GO" id="GO:0000908">
    <property type="term" value="F:taurine dioxygenase activity"/>
    <property type="evidence" value="ECO:0007669"/>
    <property type="project" value="TreeGrafter"/>
</dbReference>
<dbReference type="RefSeq" id="WP_012700737.1">
    <property type="nucleotide sequence ID" value="NC_012560.1"/>
</dbReference>
<dbReference type="STRING" id="322710.Avin_21330"/>
<keyword evidence="9" id="KW-1185">Reference proteome</keyword>
<dbReference type="SUPFAM" id="SSF51197">
    <property type="entry name" value="Clavaminate synthase-like"/>
    <property type="match status" value="1"/>
</dbReference>
<feature type="domain" description="TauD/TfdA-like" evidence="7">
    <location>
        <begin position="29"/>
        <end position="309"/>
    </location>
</feature>
<dbReference type="Gene3D" id="3.60.130.10">
    <property type="entry name" value="Clavaminate synthase-like"/>
    <property type="match status" value="1"/>
</dbReference>
<evidence type="ECO:0000256" key="3">
    <source>
        <dbReference type="ARBA" id="ARBA00022964"/>
    </source>
</evidence>
<feature type="region of interest" description="Disordered" evidence="6">
    <location>
        <begin position="201"/>
        <end position="222"/>
    </location>
</feature>
<protein>
    <submittedName>
        <fullName evidence="8">Taurine catabolism dioxygenase, TauD/TfdA family</fullName>
    </submittedName>
</protein>
<dbReference type="GeneID" id="88185350"/>
<dbReference type="GO" id="GO:0006790">
    <property type="term" value="P:sulfur compound metabolic process"/>
    <property type="evidence" value="ECO:0007669"/>
    <property type="project" value="TreeGrafter"/>
</dbReference>
<accession>C1DFD1</accession>
<evidence type="ECO:0000259" key="7">
    <source>
        <dbReference type="Pfam" id="PF02668"/>
    </source>
</evidence>
<dbReference type="GO" id="GO:0046872">
    <property type="term" value="F:metal ion binding"/>
    <property type="evidence" value="ECO:0007669"/>
    <property type="project" value="UniProtKB-KW"/>
</dbReference>
<gene>
    <name evidence="8" type="ordered locus">Avin_21330</name>
</gene>
<dbReference type="InterPro" id="IPR042098">
    <property type="entry name" value="TauD-like_sf"/>
</dbReference>
<dbReference type="AlphaFoldDB" id="C1DFD1"/>
<dbReference type="Pfam" id="PF02668">
    <property type="entry name" value="TauD"/>
    <property type="match status" value="1"/>
</dbReference>
<evidence type="ECO:0000256" key="4">
    <source>
        <dbReference type="ARBA" id="ARBA00023002"/>
    </source>
</evidence>
<evidence type="ECO:0000256" key="5">
    <source>
        <dbReference type="ARBA" id="ARBA00023004"/>
    </source>
</evidence>
<keyword evidence="2" id="KW-0479">Metal-binding</keyword>
<dbReference type="KEGG" id="avn:Avin_21330"/>
<dbReference type="eggNOG" id="COG2175">
    <property type="taxonomic scope" value="Bacteria"/>
</dbReference>
<feature type="region of interest" description="Disordered" evidence="6">
    <location>
        <begin position="312"/>
        <end position="338"/>
    </location>
</feature>
<reference evidence="8 9" key="1">
    <citation type="journal article" date="2009" name="J. Bacteriol.">
        <title>Genome sequence of Azotobacter vinelandii, an obligate aerobe specialized to support diverse anaerobic metabolic processes.</title>
        <authorList>
            <person name="Setubal J.C."/>
            <person name="dos Santos P."/>
            <person name="Goldman B.S."/>
            <person name="Ertesvag H."/>
            <person name="Espin G."/>
            <person name="Rubio L.M."/>
            <person name="Valla S."/>
            <person name="Almeida N.F."/>
            <person name="Balasubramanian D."/>
            <person name="Cromes L."/>
            <person name="Curatti L."/>
            <person name="Du Z."/>
            <person name="Godsy E."/>
            <person name="Goodner B."/>
            <person name="Hellner-Burris K."/>
            <person name="Hernandez J.A."/>
            <person name="Houmiel K."/>
            <person name="Imperial J."/>
            <person name="Kennedy C."/>
            <person name="Larson T.J."/>
            <person name="Latreille P."/>
            <person name="Ligon L.S."/>
            <person name="Lu J."/>
            <person name="Maerk M."/>
            <person name="Miller N.M."/>
            <person name="Norton S."/>
            <person name="O'Carroll I.P."/>
            <person name="Paulsen I."/>
            <person name="Raulfs E.C."/>
            <person name="Roemer R."/>
            <person name="Rosser J."/>
            <person name="Segura D."/>
            <person name="Slater S."/>
            <person name="Stricklin S.L."/>
            <person name="Studholme D.J."/>
            <person name="Sun J."/>
            <person name="Viana C.J."/>
            <person name="Wallin E."/>
            <person name="Wang B."/>
            <person name="Wheeler C."/>
            <person name="Zhu H."/>
            <person name="Dean D.R."/>
            <person name="Dixon R."/>
            <person name="Wood D."/>
        </authorList>
    </citation>
    <scope>NUCLEOTIDE SEQUENCE [LARGE SCALE GENOMIC DNA]</scope>
    <source>
        <strain evidence="9">DJ / ATCC BAA-1303</strain>
    </source>
</reference>
<evidence type="ECO:0000256" key="1">
    <source>
        <dbReference type="ARBA" id="ARBA00005896"/>
    </source>
</evidence>
<comment type="similarity">
    <text evidence="1">Belongs to the TfdA dioxygenase family.</text>
</comment>
<evidence type="ECO:0000313" key="9">
    <source>
        <dbReference type="Proteomes" id="UP000002424"/>
    </source>
</evidence>
<organism evidence="8 9">
    <name type="scientific">Azotobacter vinelandii (strain DJ / ATCC BAA-1303)</name>
    <dbReference type="NCBI Taxonomy" id="322710"/>
    <lineage>
        <taxon>Bacteria</taxon>
        <taxon>Pseudomonadati</taxon>
        <taxon>Pseudomonadota</taxon>
        <taxon>Gammaproteobacteria</taxon>
        <taxon>Pseudomonadales</taxon>
        <taxon>Pseudomonadaceae</taxon>
        <taxon>Azotobacter</taxon>
    </lineage>
</organism>
<dbReference type="PANTHER" id="PTHR30468:SF1">
    <property type="entry name" value="ALPHA-KETOGLUTARATE-DEPENDENT SULFONATE DIOXYGENASE"/>
    <property type="match status" value="1"/>
</dbReference>
<keyword evidence="3 8" id="KW-0223">Dioxygenase</keyword>
<proteinExistence type="inferred from homology"/>
<dbReference type="InterPro" id="IPR003819">
    <property type="entry name" value="TauD/TfdA-like"/>
</dbReference>
<dbReference type="OrthoDB" id="581608at2"/>
<dbReference type="PANTHER" id="PTHR30468">
    <property type="entry name" value="ALPHA-KETOGLUTARATE-DEPENDENT SULFONATE DIOXYGENASE"/>
    <property type="match status" value="1"/>
</dbReference>
<dbReference type="GO" id="GO:0005737">
    <property type="term" value="C:cytoplasm"/>
    <property type="evidence" value="ECO:0007669"/>
    <property type="project" value="TreeGrafter"/>
</dbReference>
<name>C1DFD1_AZOVD</name>
<keyword evidence="4" id="KW-0560">Oxidoreductase</keyword>
<dbReference type="EMBL" id="CP001157">
    <property type="protein sequence ID" value="ACO78334.1"/>
    <property type="molecule type" value="Genomic_DNA"/>
</dbReference>
<evidence type="ECO:0000313" key="8">
    <source>
        <dbReference type="EMBL" id="ACO78334.1"/>
    </source>
</evidence>
<dbReference type="EnsemblBacteria" id="ACO78334">
    <property type="protein sequence ID" value="ACO78334"/>
    <property type="gene ID" value="Avin_21330"/>
</dbReference>
<evidence type="ECO:0000256" key="6">
    <source>
        <dbReference type="SAM" id="MobiDB-lite"/>
    </source>
</evidence>
<dbReference type="InterPro" id="IPR051323">
    <property type="entry name" value="AtsK-like"/>
</dbReference>
<dbReference type="Proteomes" id="UP000002424">
    <property type="component" value="Chromosome"/>
</dbReference>
<sequence length="338" mass="37434">MKGLQTIADLSWPRRADTAEPNSLARLSVTPTGKALGAVVTGVDLAQPLSADIADALRRAWREHLVLLFPGQFLEPETLLRAASTFGQPQEGANRLYIRAAGIAQEERFPALLPITNLGPDGTPVRENDGLGSLEVVWHSDNSYIEAPPIGCLLYALEAPADSGFTSFANQFLAYERLSETLKRDIEGRWAKHDASRNSAGMLRPGLRTPSRPEEVPGPFHPLVIRQPGSARRALFLGRRRIFPSQYIEGLPGVESEALLDALWAAATHPDITWTHRWTPGDVLLWDNCHTLHHRTPVDATRRRVMVRTQFQGQTPRADGQRRHFTASEPNHPQELSA</sequence>
<feature type="compositionally biased region" description="Polar residues" evidence="6">
    <location>
        <begin position="328"/>
        <end position="338"/>
    </location>
</feature>
<dbReference type="HOGENOM" id="CLU_036005_2_0_6"/>
<evidence type="ECO:0000256" key="2">
    <source>
        <dbReference type="ARBA" id="ARBA00022723"/>
    </source>
</evidence>